<dbReference type="PANTHER" id="PTHR38925:SF1">
    <property type="entry name" value="PROTEIN, PUTATIVE-RELATED"/>
    <property type="match status" value="1"/>
</dbReference>
<comment type="caution">
    <text evidence="1">The sequence shown here is derived from an EMBL/GenBank/DDBJ whole genome shotgun (WGS) entry which is preliminary data.</text>
</comment>
<evidence type="ECO:0000313" key="2">
    <source>
        <dbReference type="Proteomes" id="UP000797356"/>
    </source>
</evidence>
<proteinExistence type="predicted"/>
<evidence type="ECO:0000313" key="1">
    <source>
        <dbReference type="EMBL" id="KAG1354461.1"/>
    </source>
</evidence>
<accession>A0A8K0IEQ3</accession>
<reference evidence="1" key="2">
    <citation type="submission" date="2019-07" db="EMBL/GenBank/DDBJ databases">
        <authorList>
            <person name="Yang Y."/>
            <person name="Bocs S."/>
            <person name="Baudouin L."/>
        </authorList>
    </citation>
    <scope>NUCLEOTIDE SEQUENCE</scope>
    <source>
        <tissue evidence="1">Spear leaf of Hainan Tall coconut</tissue>
    </source>
</reference>
<keyword evidence="2" id="KW-1185">Reference proteome</keyword>
<dbReference type="Proteomes" id="UP000797356">
    <property type="component" value="Chromosome 7"/>
</dbReference>
<dbReference type="AlphaFoldDB" id="A0A8K0IEQ3"/>
<reference evidence="1" key="1">
    <citation type="journal article" date="2017" name="Gigascience">
        <title>The genome draft of coconut (Cocos nucifera).</title>
        <authorList>
            <person name="Xiao Y."/>
            <person name="Xu P."/>
            <person name="Fan H."/>
            <person name="Baudouin L."/>
            <person name="Xia W."/>
            <person name="Bocs S."/>
            <person name="Xu J."/>
            <person name="Li Q."/>
            <person name="Guo A."/>
            <person name="Zhou L."/>
            <person name="Li J."/>
            <person name="Wu Y."/>
            <person name="Ma Z."/>
            <person name="Armero A."/>
            <person name="Issali A.E."/>
            <person name="Liu N."/>
            <person name="Peng M."/>
            <person name="Yang Y."/>
        </authorList>
    </citation>
    <scope>NUCLEOTIDE SEQUENCE</scope>
    <source>
        <tissue evidence="1">Spear leaf of Hainan Tall coconut</tissue>
    </source>
</reference>
<organism evidence="1 2">
    <name type="scientific">Cocos nucifera</name>
    <name type="common">Coconut palm</name>
    <dbReference type="NCBI Taxonomy" id="13894"/>
    <lineage>
        <taxon>Eukaryota</taxon>
        <taxon>Viridiplantae</taxon>
        <taxon>Streptophyta</taxon>
        <taxon>Embryophyta</taxon>
        <taxon>Tracheophyta</taxon>
        <taxon>Spermatophyta</taxon>
        <taxon>Magnoliopsida</taxon>
        <taxon>Liliopsida</taxon>
        <taxon>Arecaceae</taxon>
        <taxon>Arecoideae</taxon>
        <taxon>Cocoseae</taxon>
        <taxon>Attaleinae</taxon>
        <taxon>Cocos</taxon>
    </lineage>
</organism>
<dbReference type="EMBL" id="CM017878">
    <property type="protein sequence ID" value="KAG1354461.1"/>
    <property type="molecule type" value="Genomic_DNA"/>
</dbReference>
<name>A0A8K0IEQ3_COCNU</name>
<protein>
    <submittedName>
        <fullName evidence="1">Uncharacterized protein</fullName>
    </submittedName>
</protein>
<dbReference type="OrthoDB" id="942283at2759"/>
<sequence length="116" mass="12884">MAVHVVAMGKLKLLAGGHSNWQLLAALLGPFALKLPFATRLPTSCADLAFSLRLFLFRLHRIFFADAAYGASTRSDSRWERALRLFHARAIADDRPFGMQLQANEEMLNALAMLAL</sequence>
<gene>
    <name evidence="1" type="ORF">COCNU_07G005730</name>
</gene>
<dbReference type="PANTHER" id="PTHR38925">
    <property type="entry name" value="PROTEIN, PUTATIVE-RELATED"/>
    <property type="match status" value="1"/>
</dbReference>